<reference evidence="6" key="1">
    <citation type="submission" date="2021-01" db="EMBL/GenBank/DDBJ databases">
        <authorList>
            <person name="Corre E."/>
            <person name="Pelletier E."/>
            <person name="Niang G."/>
            <person name="Scheremetjew M."/>
            <person name="Finn R."/>
            <person name="Kale V."/>
            <person name="Holt S."/>
            <person name="Cochrane G."/>
            <person name="Meng A."/>
            <person name="Brown T."/>
            <person name="Cohen L."/>
        </authorList>
    </citation>
    <scope>NUCLEOTIDE SEQUENCE</scope>
    <source>
        <strain evidence="6">RCC3387</strain>
    </source>
</reference>
<evidence type="ECO:0000313" key="6">
    <source>
        <dbReference type="EMBL" id="CAD9523522.1"/>
    </source>
</evidence>
<dbReference type="SUPFAM" id="SSF56235">
    <property type="entry name" value="N-terminal nucleophile aminohydrolases (Ntn hydrolases)"/>
    <property type="match status" value="1"/>
</dbReference>
<dbReference type="Gene3D" id="3.60.60.10">
    <property type="entry name" value="Penicillin V Acylase, Chain A"/>
    <property type="match status" value="1"/>
</dbReference>
<dbReference type="InterPro" id="IPR052193">
    <property type="entry name" value="Peptidase_C59"/>
</dbReference>
<dbReference type="InterPro" id="IPR029055">
    <property type="entry name" value="Ntn_hydrolases_N"/>
</dbReference>
<evidence type="ECO:0000256" key="3">
    <source>
        <dbReference type="SAM" id="MobiDB-lite"/>
    </source>
</evidence>
<feature type="domain" description="Choloylglycine hydrolase/NAAA C-terminal" evidence="5">
    <location>
        <begin position="97"/>
        <end position="350"/>
    </location>
</feature>
<dbReference type="AlphaFoldDB" id="A0A7S2INZ3"/>
<dbReference type="EMBL" id="HBGW01016112">
    <property type="protein sequence ID" value="CAD9523522.1"/>
    <property type="molecule type" value="Transcribed_RNA"/>
</dbReference>
<gene>
    <name evidence="6" type="ORF">BRAN1462_LOCUS10242</name>
</gene>
<name>A0A7S2INZ3_9DINO</name>
<dbReference type="PANTHER" id="PTHR35527:SF2">
    <property type="entry name" value="HYDROLASE"/>
    <property type="match status" value="1"/>
</dbReference>
<feature type="region of interest" description="Disordered" evidence="3">
    <location>
        <begin position="377"/>
        <end position="401"/>
    </location>
</feature>
<dbReference type="InterPro" id="IPR029132">
    <property type="entry name" value="CBAH/NAAA_C"/>
</dbReference>
<protein>
    <recommendedName>
        <fullName evidence="5">Choloylglycine hydrolase/NAAA C-terminal domain-containing protein</fullName>
    </recommendedName>
</protein>
<proteinExistence type="inferred from homology"/>
<dbReference type="PANTHER" id="PTHR35527">
    <property type="entry name" value="CHOLOYLGLYCINE HYDROLASE"/>
    <property type="match status" value="1"/>
</dbReference>
<feature type="chain" id="PRO_5031219311" description="Choloylglycine hydrolase/NAAA C-terminal domain-containing protein" evidence="4">
    <location>
        <begin position="24"/>
        <end position="401"/>
    </location>
</feature>
<evidence type="ECO:0000259" key="5">
    <source>
        <dbReference type="Pfam" id="PF02275"/>
    </source>
</evidence>
<comment type="similarity">
    <text evidence="1">Belongs to the peptidase C59 family.</text>
</comment>
<evidence type="ECO:0000256" key="4">
    <source>
        <dbReference type="SAM" id="SignalP"/>
    </source>
</evidence>
<sequence>MARPATFIAGLFAAAGLPALVQCCTYFELPFPAAVGNGTSYMIGRTMELSNILGRTTYQIEVVPKSLSGGQHAYVGLMNFLTFDTRWEKQAKLKIPFEGMNEHGLTISTLEFQEAVYEKPALKVKSVHNLLVLHELLARCDNVQSALDHLASVRVVGDGILPGVHWAITDPSGRSVVVEYLRGQRVVLENAPRVMTNDPNLEWQWRNLDTYANLSPRFPHENDFLQVDTDAGNAGGGVGMVPRAVGHGWNLFGLPGDFSAPSRFVRMFYLKGYAMKREPPQNSSDAHVLGAALLNNVFIPRGSVAGDSRSWMDTYPENTPYAVLKNPQERKLLVRAYANAQWREIDLSRLDFGEARAWPLEDGTLGIKDITAEGADDVPAGEWATGGDWPLAGEQKPDFRV</sequence>
<organism evidence="6">
    <name type="scientific">Zooxanthella nutricula</name>
    <dbReference type="NCBI Taxonomy" id="1333877"/>
    <lineage>
        <taxon>Eukaryota</taxon>
        <taxon>Sar</taxon>
        <taxon>Alveolata</taxon>
        <taxon>Dinophyceae</taxon>
        <taxon>Peridiniales</taxon>
        <taxon>Peridiniales incertae sedis</taxon>
        <taxon>Zooxanthella</taxon>
    </lineage>
</organism>
<dbReference type="Pfam" id="PF02275">
    <property type="entry name" value="CBAH"/>
    <property type="match status" value="1"/>
</dbReference>
<dbReference type="GO" id="GO:0016787">
    <property type="term" value="F:hydrolase activity"/>
    <property type="evidence" value="ECO:0007669"/>
    <property type="project" value="UniProtKB-KW"/>
</dbReference>
<evidence type="ECO:0000256" key="2">
    <source>
        <dbReference type="ARBA" id="ARBA00022801"/>
    </source>
</evidence>
<evidence type="ECO:0000256" key="1">
    <source>
        <dbReference type="ARBA" id="ARBA00006625"/>
    </source>
</evidence>
<keyword evidence="4" id="KW-0732">Signal</keyword>
<keyword evidence="2" id="KW-0378">Hydrolase</keyword>
<accession>A0A7S2INZ3</accession>
<feature type="signal peptide" evidence="4">
    <location>
        <begin position="1"/>
        <end position="23"/>
    </location>
</feature>